<dbReference type="InterPro" id="IPR044492">
    <property type="entry name" value="P_typ_ATPase_HD_dom"/>
</dbReference>
<dbReference type="Gene3D" id="3.40.50.1000">
    <property type="entry name" value="HAD superfamily/HAD-like"/>
    <property type="match status" value="1"/>
</dbReference>
<dbReference type="Pfam" id="PF00702">
    <property type="entry name" value="Hydrolase"/>
    <property type="match status" value="1"/>
</dbReference>
<dbReference type="NCBIfam" id="TIGR01494">
    <property type="entry name" value="ATPase_P-type"/>
    <property type="match status" value="2"/>
</dbReference>
<dbReference type="SUPFAM" id="SSF81665">
    <property type="entry name" value="Calcium ATPase, transmembrane domain M"/>
    <property type="match status" value="1"/>
</dbReference>
<evidence type="ECO:0000256" key="2">
    <source>
        <dbReference type="ARBA" id="ARBA00022692"/>
    </source>
</evidence>
<feature type="transmembrane region" description="Helical" evidence="6">
    <location>
        <begin position="709"/>
        <end position="725"/>
    </location>
</feature>
<dbReference type="EMBL" id="JBBMEK010000081">
    <property type="protein sequence ID" value="MEQ2365047.1"/>
    <property type="molecule type" value="Genomic_DNA"/>
</dbReference>
<dbReference type="SFLD" id="SFLDF00027">
    <property type="entry name" value="p-type_atpase"/>
    <property type="match status" value="1"/>
</dbReference>
<dbReference type="Pfam" id="PF00122">
    <property type="entry name" value="E1-E2_ATPase"/>
    <property type="match status" value="1"/>
</dbReference>
<dbReference type="PRINTS" id="PR00119">
    <property type="entry name" value="CATATPASE"/>
</dbReference>
<dbReference type="Gene3D" id="2.70.150.10">
    <property type="entry name" value="Calcium-transporting ATPase, cytoplasmic transduction domain A"/>
    <property type="match status" value="1"/>
</dbReference>
<evidence type="ECO:0000259" key="7">
    <source>
        <dbReference type="Pfam" id="PF00122"/>
    </source>
</evidence>
<feature type="transmembrane region" description="Helical" evidence="6">
    <location>
        <begin position="737"/>
        <end position="757"/>
    </location>
</feature>
<evidence type="ECO:0000313" key="8">
    <source>
        <dbReference type="EMBL" id="MEQ2365047.1"/>
    </source>
</evidence>
<dbReference type="SFLD" id="SFLDS00003">
    <property type="entry name" value="Haloacid_Dehalogenase"/>
    <property type="match status" value="1"/>
</dbReference>
<evidence type="ECO:0000256" key="5">
    <source>
        <dbReference type="ARBA" id="ARBA00023136"/>
    </source>
</evidence>
<dbReference type="InterPro" id="IPR059000">
    <property type="entry name" value="ATPase_P-type_domA"/>
</dbReference>
<reference evidence="8 9" key="1">
    <citation type="submission" date="2024-03" db="EMBL/GenBank/DDBJ databases">
        <title>Human intestinal bacterial collection.</title>
        <authorList>
            <person name="Pauvert C."/>
            <person name="Hitch T.C.A."/>
            <person name="Clavel T."/>
        </authorList>
    </citation>
    <scope>NUCLEOTIDE SEQUENCE [LARGE SCALE GENOMIC DNA]</scope>
    <source>
        <strain evidence="8 9">CLA-AA-H190</strain>
    </source>
</reference>
<feature type="transmembrane region" description="Helical" evidence="6">
    <location>
        <begin position="60"/>
        <end position="80"/>
    </location>
</feature>
<dbReference type="InterPro" id="IPR023298">
    <property type="entry name" value="ATPase_P-typ_TM_dom_sf"/>
</dbReference>
<feature type="transmembrane region" description="Helical" evidence="6">
    <location>
        <begin position="639"/>
        <end position="661"/>
    </location>
</feature>
<dbReference type="SUPFAM" id="SSF56784">
    <property type="entry name" value="HAD-like"/>
    <property type="match status" value="1"/>
</dbReference>
<feature type="transmembrane region" description="Helical" evidence="6">
    <location>
        <begin position="263"/>
        <end position="289"/>
    </location>
</feature>
<keyword evidence="2 6" id="KW-0812">Transmembrane</keyword>
<evidence type="ECO:0000313" key="9">
    <source>
        <dbReference type="Proteomes" id="UP001469749"/>
    </source>
</evidence>
<feature type="transmembrane region" description="Helical" evidence="6">
    <location>
        <begin position="233"/>
        <end position="251"/>
    </location>
</feature>
<accession>A0ABV1B4G4</accession>
<keyword evidence="9" id="KW-1185">Reference proteome</keyword>
<dbReference type="SFLD" id="SFLDG00002">
    <property type="entry name" value="C1.7:_P-type_atpase_like"/>
    <property type="match status" value="1"/>
</dbReference>
<comment type="subcellular location">
    <subcellularLocation>
        <location evidence="1">Membrane</location>
        <topology evidence="1">Multi-pass membrane protein</topology>
    </subcellularLocation>
</comment>
<evidence type="ECO:0000256" key="4">
    <source>
        <dbReference type="ARBA" id="ARBA00022989"/>
    </source>
</evidence>
<keyword evidence="5 6" id="KW-0472">Membrane</keyword>
<dbReference type="Gene3D" id="3.40.1110.10">
    <property type="entry name" value="Calcium-transporting ATPase, cytoplasmic domain N"/>
    <property type="match status" value="1"/>
</dbReference>
<dbReference type="RefSeq" id="WP_349084881.1">
    <property type="nucleotide sequence ID" value="NZ_JBBMEK010000081.1"/>
</dbReference>
<proteinExistence type="predicted"/>
<name>A0ABV1B4G4_9FIRM</name>
<feature type="transmembrane region" description="Helical" evidence="6">
    <location>
        <begin position="613"/>
        <end position="633"/>
    </location>
</feature>
<feature type="domain" description="P-type ATPase A" evidence="7">
    <location>
        <begin position="117"/>
        <end position="211"/>
    </location>
</feature>
<dbReference type="InterPro" id="IPR023214">
    <property type="entry name" value="HAD_sf"/>
</dbReference>
<dbReference type="InterPro" id="IPR036412">
    <property type="entry name" value="HAD-like_sf"/>
</dbReference>
<protein>
    <submittedName>
        <fullName evidence="8">HAD-IC family P-type ATPase</fullName>
    </submittedName>
</protein>
<evidence type="ECO:0000256" key="6">
    <source>
        <dbReference type="SAM" id="Phobius"/>
    </source>
</evidence>
<sequence length="796" mass="86881">MTGKCTTADMMHDVPYKKDDFMTEDYKGLSGSEVSQRVEAGKVNTTTNSISRTKKEIFRAHLCTFFNFLNVFLGALVLMTGQIKNLTFMFTIIANSVIGIIQELKVKSLVDKLSVITASKATVIRDGTKKQIPLDEIVVDDVMVLESGDQIGADCVVLEAQGIEVNESMITGESVAVKKHEGDEMLSGSFLVAGSGVARVIHVGSENYATILAAKAKDKKRATSEMQDSIGRIIKIVGFLIVPVGILLFLSQRAIEGTTTSDAIVNTVAGVIGMIPEGLVLLTSVSFILGVGRLARKQALVQEMEAIEALARVNVLCLDKTGTITTGDLEVVEVVPCGTMSDEKIREVMNEITFAFNDVNPTQQALMNYFEKTQKWQTTDLIPFSSARKYRAIAFGEHGAYVLGAPEFIMKNDEELLKKSETYALQGYRVLLLAETNQISSADGTVGTPKPAALIVISDCVREEAPSTFAYFEAQHVAIKVISGDNPATVSQIAQKAGLKDGDKYIDASTLPESFDELKNVVKNYTVFGRVTPEQKQRLIKAYQANKSVVGMVGDGVNDVLALKDADCGIAMAAGSDAAKQVAHIVLLDSDFVHLKEIVSEGRMIISNIERVSSLYLTKTIYSLLLNVIFILLGRSYPFVPIHLTLISTVAIGIPSFILALEQTETVTQSGFLKHVLRVALPGALTMVLNMLLIQGISIVLGFDSGMTATYNLIVAGMVSLMVLMRVCNPMNKIRSILCNTMIVIFVACVILFPELFSINSVFSWRMIFIAPLVIFTYYSMKYLSAIVHFLLRKHI</sequence>
<dbReference type="Proteomes" id="UP001469749">
    <property type="component" value="Unassembled WGS sequence"/>
</dbReference>
<keyword evidence="4 6" id="KW-1133">Transmembrane helix</keyword>
<gene>
    <name evidence="8" type="ORF">WMO25_08050</name>
</gene>
<dbReference type="InterPro" id="IPR018303">
    <property type="entry name" value="ATPase_P-typ_P_site"/>
</dbReference>
<dbReference type="InterPro" id="IPR008250">
    <property type="entry name" value="ATPase_P-typ_transduc_dom_A_sf"/>
</dbReference>
<feature type="transmembrane region" description="Helical" evidence="6">
    <location>
        <begin position="769"/>
        <end position="792"/>
    </location>
</feature>
<feature type="transmembrane region" description="Helical" evidence="6">
    <location>
        <begin position="681"/>
        <end position="703"/>
    </location>
</feature>
<comment type="caution">
    <text evidence="8">The sequence shown here is derived from an EMBL/GenBank/DDBJ whole genome shotgun (WGS) entry which is preliminary data.</text>
</comment>
<dbReference type="PRINTS" id="PR00120">
    <property type="entry name" value="HATPASE"/>
</dbReference>
<dbReference type="PROSITE" id="PS00154">
    <property type="entry name" value="ATPASE_E1_E2"/>
    <property type="match status" value="1"/>
</dbReference>
<evidence type="ECO:0000256" key="3">
    <source>
        <dbReference type="ARBA" id="ARBA00022967"/>
    </source>
</evidence>
<dbReference type="SUPFAM" id="SSF81653">
    <property type="entry name" value="Calcium ATPase, transduction domain A"/>
    <property type="match status" value="1"/>
</dbReference>
<dbReference type="InterPro" id="IPR023299">
    <property type="entry name" value="ATPase_P-typ_cyto_dom_N"/>
</dbReference>
<keyword evidence="3" id="KW-1278">Translocase</keyword>
<dbReference type="Gene3D" id="1.20.1110.10">
    <property type="entry name" value="Calcium-transporting ATPase, transmembrane domain"/>
    <property type="match status" value="1"/>
</dbReference>
<dbReference type="InterPro" id="IPR001757">
    <property type="entry name" value="P_typ_ATPase"/>
</dbReference>
<organism evidence="8 9">
    <name type="scientific">Coprococcus intestinihominis</name>
    <dbReference type="NCBI Taxonomy" id="3133154"/>
    <lineage>
        <taxon>Bacteria</taxon>
        <taxon>Bacillati</taxon>
        <taxon>Bacillota</taxon>
        <taxon>Clostridia</taxon>
        <taxon>Lachnospirales</taxon>
        <taxon>Lachnospiraceae</taxon>
        <taxon>Coprococcus</taxon>
    </lineage>
</organism>
<dbReference type="PANTHER" id="PTHR42861">
    <property type="entry name" value="CALCIUM-TRANSPORTING ATPASE"/>
    <property type="match status" value="1"/>
</dbReference>
<evidence type="ECO:0000256" key="1">
    <source>
        <dbReference type="ARBA" id="ARBA00004141"/>
    </source>
</evidence>